<feature type="transmembrane region" description="Helical" evidence="6">
    <location>
        <begin position="261"/>
        <end position="286"/>
    </location>
</feature>
<evidence type="ECO:0000256" key="5">
    <source>
        <dbReference type="ARBA" id="ARBA00023136"/>
    </source>
</evidence>
<dbReference type="GO" id="GO:0022857">
    <property type="term" value="F:transmembrane transporter activity"/>
    <property type="evidence" value="ECO:0007669"/>
    <property type="project" value="InterPro"/>
</dbReference>
<dbReference type="PANTHER" id="PTHR23507">
    <property type="entry name" value="ZGC:174356"/>
    <property type="match status" value="1"/>
</dbReference>
<feature type="transmembrane region" description="Helical" evidence="6">
    <location>
        <begin position="108"/>
        <end position="129"/>
    </location>
</feature>
<keyword evidence="5 6" id="KW-0472">Membrane</keyword>
<keyword evidence="8" id="KW-1185">Reference proteome</keyword>
<evidence type="ECO:0000313" key="8">
    <source>
        <dbReference type="Proteomes" id="UP000614350"/>
    </source>
</evidence>
<name>A0A834KDM4_VESVU</name>
<feature type="transmembrane region" description="Helical" evidence="6">
    <location>
        <begin position="423"/>
        <end position="445"/>
    </location>
</feature>
<dbReference type="EMBL" id="JACSEA010000003">
    <property type="protein sequence ID" value="KAF7404737.1"/>
    <property type="molecule type" value="Genomic_DNA"/>
</dbReference>
<gene>
    <name evidence="7" type="ORF">HZH66_003643</name>
</gene>
<dbReference type="Pfam" id="PF07690">
    <property type="entry name" value="MFS_1"/>
    <property type="match status" value="1"/>
</dbReference>
<dbReference type="PANTHER" id="PTHR23507:SF39">
    <property type="entry name" value="GH23453P-RELATED"/>
    <property type="match status" value="1"/>
</dbReference>
<dbReference type="InterPro" id="IPR011701">
    <property type="entry name" value="MFS"/>
</dbReference>
<evidence type="ECO:0000313" key="7">
    <source>
        <dbReference type="EMBL" id="KAF7404737.1"/>
    </source>
</evidence>
<feature type="transmembrane region" description="Helical" evidence="6">
    <location>
        <begin position="355"/>
        <end position="376"/>
    </location>
</feature>
<feature type="transmembrane region" description="Helical" evidence="6">
    <location>
        <begin position="201"/>
        <end position="222"/>
    </location>
</feature>
<feature type="transmembrane region" description="Helical" evidence="6">
    <location>
        <begin position="173"/>
        <end position="195"/>
    </location>
</feature>
<sequence>MAIVTGWKCYVSVQPPIMMLIFAMSMSGTILTDLTVYRTCTVVLNINKTECLIINQNGSSNEAHRIDTLVQSQVSLISMSKSLVENLLPAFLSFFVGPWSDKYGRKPLLLAGYTGYSLTFCLLSLMTIWDINPWYFLIAYMPSACFGGLCIILLASFSYISDISLEKDRTWHLAYLEILISLGLIAGIFTGPFIFKLYGYPIALSVAAMSIVFANIYVLFFVSETIQCTSPIMWSSLFDVSLVKDLISTCIKKRDGFDRCVVWCCIMYLILYIVTMDGDMSISYLFSNARFGWDVSQYSNYMGANVALGIIGTLIGVKIIGSLGGCSETVLVMLASISSLSGAFMKAFAWQAWHMYLSIFISMFGGISGPAIRSILSKSVPSSDAGKVFSLITSIETTMPFAAASLYTTVYSHYLPPIYPSPVWLISCVLFIIMIIILICIQIRITKMDTLQYRMLSQESE</sequence>
<evidence type="ECO:0008006" key="9">
    <source>
        <dbReference type="Google" id="ProtNLM"/>
    </source>
</evidence>
<dbReference type="SUPFAM" id="SSF103473">
    <property type="entry name" value="MFS general substrate transporter"/>
    <property type="match status" value="1"/>
</dbReference>
<feature type="transmembrane region" description="Helical" evidence="6">
    <location>
        <begin position="17"/>
        <end position="37"/>
    </location>
</feature>
<evidence type="ECO:0000256" key="4">
    <source>
        <dbReference type="ARBA" id="ARBA00022989"/>
    </source>
</evidence>
<protein>
    <recommendedName>
        <fullName evidence="9">Proton-coupled folate transporter</fullName>
    </recommendedName>
</protein>
<dbReference type="Gene3D" id="1.20.1250.20">
    <property type="entry name" value="MFS general substrate transporter like domains"/>
    <property type="match status" value="1"/>
</dbReference>
<evidence type="ECO:0000256" key="3">
    <source>
        <dbReference type="ARBA" id="ARBA00022692"/>
    </source>
</evidence>
<keyword evidence="3 6" id="KW-0812">Transmembrane</keyword>
<dbReference type="InterPro" id="IPR036259">
    <property type="entry name" value="MFS_trans_sf"/>
</dbReference>
<proteinExistence type="predicted"/>
<feature type="transmembrane region" description="Helical" evidence="6">
    <location>
        <begin position="329"/>
        <end position="349"/>
    </location>
</feature>
<evidence type="ECO:0000256" key="2">
    <source>
        <dbReference type="ARBA" id="ARBA00004236"/>
    </source>
</evidence>
<feature type="transmembrane region" description="Helical" evidence="6">
    <location>
        <begin position="388"/>
        <end position="411"/>
    </location>
</feature>
<comment type="caution">
    <text evidence="7">The sequence shown here is derived from an EMBL/GenBank/DDBJ whole genome shotgun (WGS) entry which is preliminary data.</text>
</comment>
<comment type="subcellular location">
    <subcellularLocation>
        <location evidence="2">Cell membrane</location>
    </subcellularLocation>
    <subcellularLocation>
        <location evidence="1">Membrane</location>
        <topology evidence="1">Multi-pass membrane protein</topology>
    </subcellularLocation>
</comment>
<organism evidence="7 8">
    <name type="scientific">Vespula vulgaris</name>
    <name type="common">Yellow jacket</name>
    <name type="synonym">Wasp</name>
    <dbReference type="NCBI Taxonomy" id="7454"/>
    <lineage>
        <taxon>Eukaryota</taxon>
        <taxon>Metazoa</taxon>
        <taxon>Ecdysozoa</taxon>
        <taxon>Arthropoda</taxon>
        <taxon>Hexapoda</taxon>
        <taxon>Insecta</taxon>
        <taxon>Pterygota</taxon>
        <taxon>Neoptera</taxon>
        <taxon>Endopterygota</taxon>
        <taxon>Hymenoptera</taxon>
        <taxon>Apocrita</taxon>
        <taxon>Aculeata</taxon>
        <taxon>Vespoidea</taxon>
        <taxon>Vespidae</taxon>
        <taxon>Vespinae</taxon>
        <taxon>Vespula</taxon>
    </lineage>
</organism>
<dbReference type="Proteomes" id="UP000614350">
    <property type="component" value="Unassembled WGS sequence"/>
</dbReference>
<dbReference type="PRINTS" id="PR01035">
    <property type="entry name" value="TCRTETA"/>
</dbReference>
<evidence type="ECO:0000256" key="6">
    <source>
        <dbReference type="SAM" id="Phobius"/>
    </source>
</evidence>
<dbReference type="AlphaFoldDB" id="A0A834KDM4"/>
<feature type="transmembrane region" description="Helical" evidence="6">
    <location>
        <begin position="135"/>
        <end position="161"/>
    </location>
</feature>
<evidence type="ECO:0000256" key="1">
    <source>
        <dbReference type="ARBA" id="ARBA00004141"/>
    </source>
</evidence>
<keyword evidence="4 6" id="KW-1133">Transmembrane helix</keyword>
<accession>A0A834KDM4</accession>
<dbReference type="GO" id="GO:0016020">
    <property type="term" value="C:membrane"/>
    <property type="evidence" value="ECO:0007669"/>
    <property type="project" value="UniProtKB-SubCell"/>
</dbReference>
<reference evidence="7" key="1">
    <citation type="journal article" date="2020" name="G3 (Bethesda)">
        <title>High-Quality Assemblies for Three Invasive Social Wasps from the &lt;i&gt;Vespula&lt;/i&gt; Genus.</title>
        <authorList>
            <person name="Harrop T.W.R."/>
            <person name="Guhlin J."/>
            <person name="McLaughlin G.M."/>
            <person name="Permina E."/>
            <person name="Stockwell P."/>
            <person name="Gilligan J."/>
            <person name="Le Lec M.F."/>
            <person name="Gruber M.A.M."/>
            <person name="Quinn O."/>
            <person name="Lovegrove M."/>
            <person name="Duncan E.J."/>
            <person name="Remnant E.J."/>
            <person name="Van Eeckhoven J."/>
            <person name="Graham B."/>
            <person name="Knapp R.A."/>
            <person name="Langford K.W."/>
            <person name="Kronenberg Z."/>
            <person name="Press M.O."/>
            <person name="Eacker S.M."/>
            <person name="Wilson-Rankin E.E."/>
            <person name="Purcell J."/>
            <person name="Lester P.J."/>
            <person name="Dearden P.K."/>
        </authorList>
    </citation>
    <scope>NUCLEOTIDE SEQUENCE</scope>
    <source>
        <strain evidence="7">Marl-1</strain>
    </source>
</reference>
<dbReference type="InterPro" id="IPR001958">
    <property type="entry name" value="Tet-R_TetA/multi-R_MdtG-like"/>
</dbReference>
<feature type="transmembrane region" description="Helical" evidence="6">
    <location>
        <begin position="298"/>
        <end position="317"/>
    </location>
</feature>